<evidence type="ECO:0000313" key="1">
    <source>
        <dbReference type="EMBL" id="ORX62325.1"/>
    </source>
</evidence>
<dbReference type="Proteomes" id="UP000242146">
    <property type="component" value="Unassembled WGS sequence"/>
</dbReference>
<sequence length="112" mass="12477">MPKQLLLKKSVRAHLKDHHPAPSVAQVVHHLGFETDIVNDSDIQVFYNSSRACDSEIPGLLLHIGKKCGLWDELDQLSRADALGAFAVTHPVQRFLNHRTTPWFGISSTVAE</sequence>
<evidence type="ECO:0000313" key="2">
    <source>
        <dbReference type="Proteomes" id="UP000242146"/>
    </source>
</evidence>
<name>A0A1X2GWB4_9FUNG</name>
<keyword evidence="2" id="KW-1185">Reference proteome</keyword>
<gene>
    <name evidence="1" type="ORF">DM01DRAFT_323464</name>
</gene>
<protein>
    <submittedName>
        <fullName evidence="1">Uncharacterized protein</fullName>
    </submittedName>
</protein>
<accession>A0A1X2GWB4</accession>
<dbReference type="EMBL" id="MCGT01000002">
    <property type="protein sequence ID" value="ORX62325.1"/>
    <property type="molecule type" value="Genomic_DNA"/>
</dbReference>
<dbReference type="AlphaFoldDB" id="A0A1X2GWB4"/>
<reference evidence="1 2" key="1">
    <citation type="submission" date="2016-07" db="EMBL/GenBank/DDBJ databases">
        <title>Pervasive Adenine N6-methylation of Active Genes in Fungi.</title>
        <authorList>
            <consortium name="DOE Joint Genome Institute"/>
            <person name="Mondo S.J."/>
            <person name="Dannebaum R.O."/>
            <person name="Kuo R.C."/>
            <person name="Labutti K."/>
            <person name="Haridas S."/>
            <person name="Kuo A."/>
            <person name="Salamov A."/>
            <person name="Ahrendt S.R."/>
            <person name="Lipzen A."/>
            <person name="Sullivan W."/>
            <person name="Andreopoulos W.B."/>
            <person name="Clum A."/>
            <person name="Lindquist E."/>
            <person name="Daum C."/>
            <person name="Ramamoorthy G.K."/>
            <person name="Gryganskyi A."/>
            <person name="Culley D."/>
            <person name="Magnuson J.K."/>
            <person name="James T.Y."/>
            <person name="O'Malley M.A."/>
            <person name="Stajich J.E."/>
            <person name="Spatafora J.W."/>
            <person name="Visel A."/>
            <person name="Grigoriev I.V."/>
        </authorList>
    </citation>
    <scope>NUCLEOTIDE SEQUENCE [LARGE SCALE GENOMIC DNA]</scope>
    <source>
        <strain evidence="1 2">NRRL 3301</strain>
    </source>
</reference>
<comment type="caution">
    <text evidence="1">The sequence shown here is derived from an EMBL/GenBank/DDBJ whole genome shotgun (WGS) entry which is preliminary data.</text>
</comment>
<proteinExistence type="predicted"/>
<organism evidence="1 2">
    <name type="scientific">Hesseltinella vesiculosa</name>
    <dbReference type="NCBI Taxonomy" id="101127"/>
    <lineage>
        <taxon>Eukaryota</taxon>
        <taxon>Fungi</taxon>
        <taxon>Fungi incertae sedis</taxon>
        <taxon>Mucoromycota</taxon>
        <taxon>Mucoromycotina</taxon>
        <taxon>Mucoromycetes</taxon>
        <taxon>Mucorales</taxon>
        <taxon>Cunninghamellaceae</taxon>
        <taxon>Hesseltinella</taxon>
    </lineage>
</organism>